<dbReference type="InterPro" id="IPR001753">
    <property type="entry name" value="Enoyl-CoA_hydra/iso"/>
</dbReference>
<dbReference type="Gene3D" id="1.10.12.10">
    <property type="entry name" value="Lyase 2-enoyl-coa Hydratase, Chain A, domain 2"/>
    <property type="match status" value="1"/>
</dbReference>
<keyword evidence="2" id="KW-0456">Lyase</keyword>
<evidence type="ECO:0000313" key="4">
    <source>
        <dbReference type="Proteomes" id="UP000240322"/>
    </source>
</evidence>
<gene>
    <name evidence="3" type="ORF">B9Q03_07665</name>
</gene>
<evidence type="ECO:0000256" key="1">
    <source>
        <dbReference type="ARBA" id="ARBA00005254"/>
    </source>
</evidence>
<accession>A0A2R6AUM1</accession>
<dbReference type="Proteomes" id="UP000240322">
    <property type="component" value="Unassembled WGS sequence"/>
</dbReference>
<dbReference type="GO" id="GO:0006635">
    <property type="term" value="P:fatty acid beta-oxidation"/>
    <property type="evidence" value="ECO:0007669"/>
    <property type="project" value="TreeGrafter"/>
</dbReference>
<comment type="similarity">
    <text evidence="1">Belongs to the enoyl-CoA hydratase/isomerase family.</text>
</comment>
<dbReference type="SUPFAM" id="SSF52096">
    <property type="entry name" value="ClpP/crotonase"/>
    <property type="match status" value="1"/>
</dbReference>
<dbReference type="InterPro" id="IPR014748">
    <property type="entry name" value="Enoyl-CoA_hydra_C"/>
</dbReference>
<comment type="caution">
    <text evidence="3">The sequence shown here is derived from an EMBL/GenBank/DDBJ whole genome shotgun (WGS) entry which is preliminary data.</text>
</comment>
<dbReference type="PANTHER" id="PTHR11941">
    <property type="entry name" value="ENOYL-COA HYDRATASE-RELATED"/>
    <property type="match status" value="1"/>
</dbReference>
<dbReference type="EMBL" id="NEXE01000075">
    <property type="protein sequence ID" value="PSN90067.1"/>
    <property type="molecule type" value="Genomic_DNA"/>
</dbReference>
<evidence type="ECO:0000256" key="2">
    <source>
        <dbReference type="ARBA" id="ARBA00023239"/>
    </source>
</evidence>
<dbReference type="Gene3D" id="3.90.226.10">
    <property type="entry name" value="2-enoyl-CoA Hydratase, Chain A, domain 1"/>
    <property type="match status" value="1"/>
</dbReference>
<dbReference type="PANTHER" id="PTHR11941:SF54">
    <property type="entry name" value="ENOYL-COA HYDRATASE, MITOCHONDRIAL"/>
    <property type="match status" value="1"/>
</dbReference>
<organism evidence="3 4">
    <name type="scientific">Candidatus Marsarchaeota G2 archaeon OSP_D</name>
    <dbReference type="NCBI Taxonomy" id="1978157"/>
    <lineage>
        <taxon>Archaea</taxon>
        <taxon>Candidatus Marsarchaeota</taxon>
        <taxon>Candidatus Marsarchaeota group 2</taxon>
    </lineage>
</organism>
<evidence type="ECO:0000313" key="3">
    <source>
        <dbReference type="EMBL" id="PSN90067.1"/>
    </source>
</evidence>
<dbReference type="InterPro" id="IPR029045">
    <property type="entry name" value="ClpP/crotonase-like_dom_sf"/>
</dbReference>
<proteinExistence type="inferred from homology"/>
<name>A0A2R6AUM1_9ARCH</name>
<reference evidence="3 4" key="1">
    <citation type="submission" date="2017-04" db="EMBL/GenBank/DDBJ databases">
        <title>Novel microbial lineages endemic to geothermal iron-oxide mats fill important gaps in the evolutionary history of Archaea.</title>
        <authorList>
            <person name="Jay Z.J."/>
            <person name="Beam J.P."/>
            <person name="Dlakic M."/>
            <person name="Rusch D.B."/>
            <person name="Kozubal M.A."/>
            <person name="Inskeep W.P."/>
        </authorList>
    </citation>
    <scope>NUCLEOTIDE SEQUENCE [LARGE SCALE GENOMIC DNA]</scope>
    <source>
        <strain evidence="3">OSP_D</strain>
    </source>
</reference>
<dbReference type="CDD" id="cd06558">
    <property type="entry name" value="crotonase-like"/>
    <property type="match status" value="1"/>
</dbReference>
<protein>
    <recommendedName>
        <fullName evidence="5">Enoyl-CoA hydratase</fullName>
    </recommendedName>
</protein>
<dbReference type="GO" id="GO:0016836">
    <property type="term" value="F:hydro-lyase activity"/>
    <property type="evidence" value="ECO:0007669"/>
    <property type="project" value="UniProtKB-ARBA"/>
</dbReference>
<sequence length="262" mass="28568">MLGIHLIALGNIESLREGGVLTIRFNRAEKLNAWSSAFVDELSAELRGAAEDEQVRVVVLTAQGKAFSVGGDLNEFISSTPDQVAAFNKKVIALFSLMESVRKPIVASVNGFCNLETIQACDYVVAARSAKFGLPEVNVGISPGAGILVRLPRLIGRLAAKEIAFFGEWISAERACELGVVNRVVDDDKLQDATREVASKLAEKPPLTLGAIKAVINKSWGMELDGAMEYQLRENISLFYTEDLKEGIRAFLEKRKPAFKGR</sequence>
<dbReference type="FunFam" id="1.10.12.10:FF:000001">
    <property type="entry name" value="Probable enoyl-CoA hydratase, mitochondrial"/>
    <property type="match status" value="1"/>
</dbReference>
<dbReference type="Pfam" id="PF00378">
    <property type="entry name" value="ECH_1"/>
    <property type="match status" value="1"/>
</dbReference>
<dbReference type="AlphaFoldDB" id="A0A2R6AUM1"/>
<evidence type="ECO:0008006" key="5">
    <source>
        <dbReference type="Google" id="ProtNLM"/>
    </source>
</evidence>